<dbReference type="EMBL" id="QGDL01000002">
    <property type="protein sequence ID" value="PWJ31304.1"/>
    <property type="molecule type" value="Genomic_DNA"/>
</dbReference>
<dbReference type="SUPFAM" id="SSF56281">
    <property type="entry name" value="Metallo-hydrolase/oxidoreductase"/>
    <property type="match status" value="1"/>
</dbReference>
<evidence type="ECO:0000259" key="6">
    <source>
        <dbReference type="SMART" id="SM00849"/>
    </source>
</evidence>
<comment type="caution">
    <text evidence="7">The sequence shown here is derived from an EMBL/GenBank/DDBJ whole genome shotgun (WGS) entry which is preliminary data.</text>
</comment>
<keyword evidence="3" id="KW-0479">Metal-binding</keyword>
<dbReference type="InterPro" id="IPR051013">
    <property type="entry name" value="MBL_superfamily_lactonases"/>
</dbReference>
<evidence type="ECO:0000313" key="7">
    <source>
        <dbReference type="EMBL" id="PWJ31304.1"/>
    </source>
</evidence>
<dbReference type="SMART" id="SM00849">
    <property type="entry name" value="Lactamase_B"/>
    <property type="match status" value="1"/>
</dbReference>
<keyword evidence="8" id="KW-1185">Reference proteome</keyword>
<evidence type="ECO:0000313" key="8">
    <source>
        <dbReference type="Proteomes" id="UP000245845"/>
    </source>
</evidence>
<dbReference type="InterPro" id="IPR001279">
    <property type="entry name" value="Metallo-B-lactamas"/>
</dbReference>
<evidence type="ECO:0000256" key="2">
    <source>
        <dbReference type="ARBA" id="ARBA00007749"/>
    </source>
</evidence>
<organism evidence="7 8">
    <name type="scientific">Faecalicatena orotica</name>
    <dbReference type="NCBI Taxonomy" id="1544"/>
    <lineage>
        <taxon>Bacteria</taxon>
        <taxon>Bacillati</taxon>
        <taxon>Bacillota</taxon>
        <taxon>Clostridia</taxon>
        <taxon>Lachnospirales</taxon>
        <taxon>Lachnospiraceae</taxon>
        <taxon>Faecalicatena</taxon>
    </lineage>
</organism>
<reference evidence="7 8" key="1">
    <citation type="submission" date="2018-05" db="EMBL/GenBank/DDBJ databases">
        <title>The Hungate 1000. A catalogue of reference genomes from the rumen microbiome.</title>
        <authorList>
            <person name="Kelly W."/>
        </authorList>
    </citation>
    <scope>NUCLEOTIDE SEQUENCE [LARGE SCALE GENOMIC DNA]</scope>
    <source>
        <strain evidence="7 8">NLAE-zl-C242</strain>
    </source>
</reference>
<name>A0A2Y9B9G6_9FIRM</name>
<dbReference type="PANTHER" id="PTHR42978">
    <property type="entry name" value="QUORUM-QUENCHING LACTONASE YTNP-RELATED-RELATED"/>
    <property type="match status" value="1"/>
</dbReference>
<dbReference type="Gene3D" id="3.60.15.10">
    <property type="entry name" value="Ribonuclease Z/Hydroxyacylglutathione hydrolase-like"/>
    <property type="match status" value="1"/>
</dbReference>
<keyword evidence="4 7" id="KW-0378">Hydrolase</keyword>
<evidence type="ECO:0000256" key="3">
    <source>
        <dbReference type="ARBA" id="ARBA00022723"/>
    </source>
</evidence>
<comment type="cofactor">
    <cofactor evidence="1">
        <name>Zn(2+)</name>
        <dbReference type="ChEBI" id="CHEBI:29105"/>
    </cofactor>
</comment>
<comment type="similarity">
    <text evidence="2">Belongs to the metallo-beta-lactamase superfamily.</text>
</comment>
<protein>
    <submittedName>
        <fullName evidence="7">Glyoxylase-like metal-dependent hydrolase (Beta-lactamase superfamily II)</fullName>
    </submittedName>
</protein>
<keyword evidence="5" id="KW-0862">Zinc</keyword>
<dbReference type="GO" id="GO:0016787">
    <property type="term" value="F:hydrolase activity"/>
    <property type="evidence" value="ECO:0007669"/>
    <property type="project" value="UniProtKB-KW"/>
</dbReference>
<dbReference type="PANTHER" id="PTHR42978:SF7">
    <property type="entry name" value="METALLO-HYDROLASE RV2300C-RELATED"/>
    <property type="match status" value="1"/>
</dbReference>
<evidence type="ECO:0000256" key="5">
    <source>
        <dbReference type="ARBA" id="ARBA00022833"/>
    </source>
</evidence>
<dbReference type="Pfam" id="PF00753">
    <property type="entry name" value="Lactamase_B"/>
    <property type="match status" value="1"/>
</dbReference>
<proteinExistence type="inferred from homology"/>
<dbReference type="AlphaFoldDB" id="A0A2Y9B9G6"/>
<dbReference type="GO" id="GO:0046872">
    <property type="term" value="F:metal ion binding"/>
    <property type="evidence" value="ECO:0007669"/>
    <property type="project" value="UniProtKB-KW"/>
</dbReference>
<dbReference type="InterPro" id="IPR036866">
    <property type="entry name" value="RibonucZ/Hydroxyglut_hydro"/>
</dbReference>
<accession>A0A2Y9B9G6</accession>
<evidence type="ECO:0000256" key="4">
    <source>
        <dbReference type="ARBA" id="ARBA00022801"/>
    </source>
</evidence>
<dbReference type="CDD" id="cd07729">
    <property type="entry name" value="AHL_lactonase_MBL-fold"/>
    <property type="match status" value="1"/>
</dbReference>
<dbReference type="RefSeq" id="WP_242995950.1">
    <property type="nucleotide sequence ID" value="NZ_BAAACK010000006.1"/>
</dbReference>
<feature type="domain" description="Metallo-beta-lactamase" evidence="6">
    <location>
        <begin position="34"/>
        <end position="232"/>
    </location>
</feature>
<sequence length="247" mass="27706">MKKWIVKAIQAGSIVLDRSAMTHYKGKGEQITVPIWCAGATDGEHKVLVDTGIRDLEEYRKAEPGVIQTPEQDTVAAVRRIMGWEPEEVDIVINTHLHCDHCGSNAKFRKSKFYIQKKEWEAAFAPLVPEVPFYDSLCYDKNAVNYFQWEFLNGDAEILPGLRVITTPGHTRGHQSVLFHTEAGVVCVSGDICNVAENVNGNLEPNIVVMVPETYESFQRIRQSSHYILPGHEPAVKDGAETFIQVL</sequence>
<gene>
    <name evidence="7" type="ORF">A8806_102160</name>
</gene>
<dbReference type="Proteomes" id="UP000245845">
    <property type="component" value="Unassembled WGS sequence"/>
</dbReference>
<evidence type="ECO:0000256" key="1">
    <source>
        <dbReference type="ARBA" id="ARBA00001947"/>
    </source>
</evidence>